<name>A0A9D1WUM9_9FIRM</name>
<dbReference type="Proteomes" id="UP000886721">
    <property type="component" value="Unassembled WGS sequence"/>
</dbReference>
<reference evidence="1" key="1">
    <citation type="journal article" date="2021" name="PeerJ">
        <title>Extensive microbial diversity within the chicken gut microbiome revealed by metagenomics and culture.</title>
        <authorList>
            <person name="Gilroy R."/>
            <person name="Ravi A."/>
            <person name="Getino M."/>
            <person name="Pursley I."/>
            <person name="Horton D.L."/>
            <person name="Alikhan N.F."/>
            <person name="Baker D."/>
            <person name="Gharbi K."/>
            <person name="Hall N."/>
            <person name="Watson M."/>
            <person name="Adriaenssens E.M."/>
            <person name="Foster-Nyarko E."/>
            <person name="Jarju S."/>
            <person name="Secka A."/>
            <person name="Antonio M."/>
            <person name="Oren A."/>
            <person name="Chaudhuri R.R."/>
            <person name="La Ragione R."/>
            <person name="Hildebrand F."/>
            <person name="Pallen M.J."/>
        </authorList>
    </citation>
    <scope>NUCLEOTIDE SEQUENCE</scope>
    <source>
        <strain evidence="1">CHK191-13928</strain>
    </source>
</reference>
<evidence type="ECO:0000313" key="1">
    <source>
        <dbReference type="EMBL" id="HIX67140.1"/>
    </source>
</evidence>
<dbReference type="AlphaFoldDB" id="A0A9D1WUM9"/>
<sequence length="59" mass="6813">MSEIFVEEENTVYEIDEECLKRKAQREQLAARSRKGYHAQEAGRNCLGIVLILLCICIK</sequence>
<gene>
    <name evidence="1" type="ORF">H9735_03315</name>
</gene>
<accession>A0A9D1WUM9</accession>
<comment type="caution">
    <text evidence="1">The sequence shown here is derived from an EMBL/GenBank/DDBJ whole genome shotgun (WGS) entry which is preliminary data.</text>
</comment>
<organism evidence="1 2">
    <name type="scientific">Candidatus Anaerostipes excrementavium</name>
    <dbReference type="NCBI Taxonomy" id="2838463"/>
    <lineage>
        <taxon>Bacteria</taxon>
        <taxon>Bacillati</taxon>
        <taxon>Bacillota</taxon>
        <taxon>Clostridia</taxon>
        <taxon>Lachnospirales</taxon>
        <taxon>Lachnospiraceae</taxon>
        <taxon>Anaerostipes</taxon>
    </lineage>
</organism>
<reference evidence="1" key="2">
    <citation type="submission" date="2021-04" db="EMBL/GenBank/DDBJ databases">
        <authorList>
            <person name="Gilroy R."/>
        </authorList>
    </citation>
    <scope>NUCLEOTIDE SEQUENCE</scope>
    <source>
        <strain evidence="1">CHK191-13928</strain>
    </source>
</reference>
<protein>
    <submittedName>
        <fullName evidence="1">Uncharacterized protein</fullName>
    </submittedName>
</protein>
<dbReference type="EMBL" id="DXEM01000010">
    <property type="protein sequence ID" value="HIX67140.1"/>
    <property type="molecule type" value="Genomic_DNA"/>
</dbReference>
<evidence type="ECO:0000313" key="2">
    <source>
        <dbReference type="Proteomes" id="UP000886721"/>
    </source>
</evidence>
<proteinExistence type="predicted"/>